<dbReference type="Pfam" id="PF01740">
    <property type="entry name" value="STAS"/>
    <property type="match status" value="1"/>
</dbReference>
<sequence>MTASEPLTITVHRAPGHTVLRLDGPCDYETAPDLREAADQVLATEPVPQCLTLDCTGVDDWDSSALSALIWIKRCVDADQVRLHQVGIDDHQLSVLRITGLSMLFEEALADTCQGDRHEAAAAHQVADS</sequence>
<proteinExistence type="predicted"/>
<accession>A0ABV6V4A4</accession>
<dbReference type="CDD" id="cd07043">
    <property type="entry name" value="STAS_anti-anti-sigma_factors"/>
    <property type="match status" value="1"/>
</dbReference>
<dbReference type="Gene3D" id="3.30.750.24">
    <property type="entry name" value="STAS domain"/>
    <property type="match status" value="1"/>
</dbReference>
<keyword evidence="3" id="KW-1185">Reference proteome</keyword>
<gene>
    <name evidence="2" type="ORF">ACEZDG_04465</name>
</gene>
<dbReference type="PROSITE" id="PS50801">
    <property type="entry name" value="STAS"/>
    <property type="match status" value="1"/>
</dbReference>
<dbReference type="InterPro" id="IPR036513">
    <property type="entry name" value="STAS_dom_sf"/>
</dbReference>
<dbReference type="SUPFAM" id="SSF52091">
    <property type="entry name" value="SpoIIaa-like"/>
    <property type="match status" value="1"/>
</dbReference>
<evidence type="ECO:0000313" key="2">
    <source>
        <dbReference type="EMBL" id="MFC1408527.1"/>
    </source>
</evidence>
<evidence type="ECO:0000259" key="1">
    <source>
        <dbReference type="PROSITE" id="PS50801"/>
    </source>
</evidence>
<feature type="domain" description="STAS" evidence="1">
    <location>
        <begin position="7"/>
        <end position="101"/>
    </location>
</feature>
<organism evidence="2 3">
    <name type="scientific">Streptacidiphilus alkalitolerans</name>
    <dbReference type="NCBI Taxonomy" id="3342712"/>
    <lineage>
        <taxon>Bacteria</taxon>
        <taxon>Bacillati</taxon>
        <taxon>Actinomycetota</taxon>
        <taxon>Actinomycetes</taxon>
        <taxon>Kitasatosporales</taxon>
        <taxon>Streptomycetaceae</taxon>
        <taxon>Streptacidiphilus</taxon>
    </lineage>
</organism>
<name>A0ABV6V4A4_9ACTN</name>
<dbReference type="EMBL" id="JBHEZX010000002">
    <property type="protein sequence ID" value="MFC1408527.1"/>
    <property type="molecule type" value="Genomic_DNA"/>
</dbReference>
<comment type="caution">
    <text evidence="2">The sequence shown here is derived from an EMBL/GenBank/DDBJ whole genome shotgun (WGS) entry which is preliminary data.</text>
</comment>
<dbReference type="Proteomes" id="UP001592582">
    <property type="component" value="Unassembled WGS sequence"/>
</dbReference>
<dbReference type="InterPro" id="IPR002645">
    <property type="entry name" value="STAS_dom"/>
</dbReference>
<protein>
    <submittedName>
        <fullName evidence="2">STAS domain-containing protein</fullName>
    </submittedName>
</protein>
<evidence type="ECO:0000313" key="3">
    <source>
        <dbReference type="Proteomes" id="UP001592582"/>
    </source>
</evidence>
<dbReference type="RefSeq" id="WP_380502530.1">
    <property type="nucleotide sequence ID" value="NZ_JBHEZX010000002.1"/>
</dbReference>
<reference evidence="2 3" key="1">
    <citation type="submission" date="2024-09" db="EMBL/GenBank/DDBJ databases">
        <authorList>
            <person name="Lee S.D."/>
        </authorList>
    </citation>
    <scope>NUCLEOTIDE SEQUENCE [LARGE SCALE GENOMIC DNA]</scope>
    <source>
        <strain evidence="2 3">N1-1</strain>
    </source>
</reference>